<evidence type="ECO:0000256" key="1">
    <source>
        <dbReference type="SAM" id="MobiDB-lite"/>
    </source>
</evidence>
<evidence type="ECO:0000313" key="2">
    <source>
        <dbReference type="EMBL" id="SBS83954.1"/>
    </source>
</evidence>
<feature type="region of interest" description="Disordered" evidence="1">
    <location>
        <begin position="134"/>
        <end position="172"/>
    </location>
</feature>
<accession>A0A1A8WJI6</accession>
<name>A0A1A8WJI6_PLAOA</name>
<protein>
    <submittedName>
        <fullName evidence="3">Uncharacterized protein</fullName>
    </submittedName>
</protein>
<reference evidence="4 5" key="1">
    <citation type="submission" date="2016-05" db="EMBL/GenBank/DDBJ databases">
        <authorList>
            <person name="Naeem Raeece"/>
        </authorList>
    </citation>
    <scope>NUCLEOTIDE SEQUENCE [LARGE SCALE GENOMIC DNA]</scope>
</reference>
<evidence type="ECO:0000313" key="3">
    <source>
        <dbReference type="EMBL" id="SBS91999.1"/>
    </source>
</evidence>
<proteinExistence type="predicted"/>
<dbReference type="EMBL" id="FLQV01000399">
    <property type="protein sequence ID" value="SBS91999.1"/>
    <property type="molecule type" value="Genomic_DNA"/>
</dbReference>
<sequence>MHTAQKEFKYKEALSNPVDKLHKLRTSEAHPFDILKILSSKIYNHRFSRLAADSGRKVGKTVSLKKLLQSLGSLGEALNSNHLMMMVNISRMISMRTTHPLVLLYTLILANTLDLEQVGLNLFPAWIRGTASAAHEQEPDVTNNGSKKKNESVVYSKGHFPRVDKKNGREEF</sequence>
<dbReference type="AlphaFoldDB" id="A0A1A8WJI6"/>
<feature type="compositionally biased region" description="Basic and acidic residues" evidence="1">
    <location>
        <begin position="161"/>
        <end position="172"/>
    </location>
</feature>
<gene>
    <name evidence="3" type="ORF">POVCU1_021650</name>
    <name evidence="2" type="ORF">POVCU2_0023720</name>
</gene>
<organism evidence="3 4">
    <name type="scientific">Plasmodium ovale curtisi</name>
    <dbReference type="NCBI Taxonomy" id="864141"/>
    <lineage>
        <taxon>Eukaryota</taxon>
        <taxon>Sar</taxon>
        <taxon>Alveolata</taxon>
        <taxon>Apicomplexa</taxon>
        <taxon>Aconoidasida</taxon>
        <taxon>Haemosporida</taxon>
        <taxon>Plasmodiidae</taxon>
        <taxon>Plasmodium</taxon>
        <taxon>Plasmodium (Plasmodium)</taxon>
    </lineage>
</organism>
<evidence type="ECO:0000313" key="5">
    <source>
        <dbReference type="Proteomes" id="UP000078560"/>
    </source>
</evidence>
<dbReference type="EMBL" id="FLQU01000325">
    <property type="protein sequence ID" value="SBS83954.1"/>
    <property type="molecule type" value="Genomic_DNA"/>
</dbReference>
<evidence type="ECO:0000313" key="4">
    <source>
        <dbReference type="Proteomes" id="UP000078546"/>
    </source>
</evidence>
<dbReference type="Proteomes" id="UP000078546">
    <property type="component" value="Unassembled WGS sequence"/>
</dbReference>
<dbReference type="Proteomes" id="UP000078560">
    <property type="component" value="Unassembled WGS sequence"/>
</dbReference>
<reference evidence="3" key="2">
    <citation type="submission" date="2016-05" db="EMBL/GenBank/DDBJ databases">
        <authorList>
            <person name="Lavstsen T."/>
            <person name="Jespersen J.S."/>
        </authorList>
    </citation>
    <scope>NUCLEOTIDE SEQUENCE [LARGE SCALE GENOMIC DNA]</scope>
</reference>